<evidence type="ECO:0000313" key="3">
    <source>
        <dbReference type="EMBL" id="KAI0301039.1"/>
    </source>
</evidence>
<reference evidence="3" key="1">
    <citation type="journal article" date="2022" name="New Phytol.">
        <title>Evolutionary transition to the ectomycorrhizal habit in the genomes of a hyperdiverse lineage of mushroom-forming fungi.</title>
        <authorList>
            <person name="Looney B."/>
            <person name="Miyauchi S."/>
            <person name="Morin E."/>
            <person name="Drula E."/>
            <person name="Courty P.E."/>
            <person name="Kohler A."/>
            <person name="Kuo A."/>
            <person name="LaButti K."/>
            <person name="Pangilinan J."/>
            <person name="Lipzen A."/>
            <person name="Riley R."/>
            <person name="Andreopoulos W."/>
            <person name="He G."/>
            <person name="Johnson J."/>
            <person name="Nolan M."/>
            <person name="Tritt A."/>
            <person name="Barry K.W."/>
            <person name="Grigoriev I.V."/>
            <person name="Nagy L.G."/>
            <person name="Hibbett D."/>
            <person name="Henrissat B."/>
            <person name="Matheny P.B."/>
            <person name="Labbe J."/>
            <person name="Martin F.M."/>
        </authorList>
    </citation>
    <scope>NUCLEOTIDE SEQUENCE</scope>
    <source>
        <strain evidence="3">BPL690</strain>
    </source>
</reference>
<gene>
    <name evidence="3" type="ORF">B0F90DRAFT_1721164</name>
</gene>
<feature type="region of interest" description="Disordered" evidence="1">
    <location>
        <begin position="138"/>
        <end position="199"/>
    </location>
</feature>
<dbReference type="GO" id="GO:0008270">
    <property type="term" value="F:zinc ion binding"/>
    <property type="evidence" value="ECO:0007669"/>
    <property type="project" value="InterPro"/>
</dbReference>
<evidence type="ECO:0000259" key="2">
    <source>
        <dbReference type="PROSITE" id="PS00463"/>
    </source>
</evidence>
<dbReference type="Gene3D" id="4.10.240.10">
    <property type="entry name" value="Zn(2)-C6 fungal-type DNA-binding domain"/>
    <property type="match status" value="1"/>
</dbReference>
<dbReference type="GO" id="GO:0000981">
    <property type="term" value="F:DNA-binding transcription factor activity, RNA polymerase II-specific"/>
    <property type="evidence" value="ECO:0007669"/>
    <property type="project" value="InterPro"/>
</dbReference>
<protein>
    <recommendedName>
        <fullName evidence="2">Zn(2)-C6 fungal-type domain-containing protein</fullName>
    </recommendedName>
</protein>
<dbReference type="AlphaFoldDB" id="A0AAD4QKZ0"/>
<name>A0AAD4QKZ0_9AGAM</name>
<proteinExistence type="predicted"/>
<dbReference type="SUPFAM" id="SSF57701">
    <property type="entry name" value="Zn2/Cys6 DNA-binding domain"/>
    <property type="match status" value="1"/>
</dbReference>
<dbReference type="InterPro" id="IPR036864">
    <property type="entry name" value="Zn2-C6_fun-type_DNA-bd_sf"/>
</dbReference>
<dbReference type="EMBL" id="WTXG01000016">
    <property type="protein sequence ID" value="KAI0301039.1"/>
    <property type="molecule type" value="Genomic_DNA"/>
</dbReference>
<organism evidence="3 4">
    <name type="scientific">Multifurca ochricompacta</name>
    <dbReference type="NCBI Taxonomy" id="376703"/>
    <lineage>
        <taxon>Eukaryota</taxon>
        <taxon>Fungi</taxon>
        <taxon>Dikarya</taxon>
        <taxon>Basidiomycota</taxon>
        <taxon>Agaricomycotina</taxon>
        <taxon>Agaricomycetes</taxon>
        <taxon>Russulales</taxon>
        <taxon>Russulaceae</taxon>
        <taxon>Multifurca</taxon>
    </lineage>
</organism>
<dbReference type="Proteomes" id="UP001203297">
    <property type="component" value="Unassembled WGS sequence"/>
</dbReference>
<dbReference type="InterPro" id="IPR001138">
    <property type="entry name" value="Zn2Cys6_DnaBD"/>
</dbReference>
<keyword evidence="4" id="KW-1185">Reference proteome</keyword>
<sequence length="262" mass="28939">MMQAGHYIELSRGPRTQVNEVYLNGSQYPQYQNEAIENVYYWYDGTVPYCTDATACQPLDDNFLHMNAPGYWYAGAGSQGAHQLINFNPHVDIQGSPHSYTLQHYEAAPLENAPDHNPLLSFPTSPCTSLSSLPWSDSELSPTACQHTNDTDRLSSAPPPPPRETSTGPSGSVRTSLPPPAALDSTRRDVLGRRAPKQRRITRAVQPLACYFCRGRKIACGPPANLGSGDRTCEPCARRRLVCEYPAESYRGRRPSGSKRTL</sequence>
<evidence type="ECO:0000256" key="1">
    <source>
        <dbReference type="SAM" id="MobiDB-lite"/>
    </source>
</evidence>
<evidence type="ECO:0000313" key="4">
    <source>
        <dbReference type="Proteomes" id="UP001203297"/>
    </source>
</evidence>
<feature type="domain" description="Zn(2)-C6 fungal-type" evidence="2">
    <location>
        <begin position="209"/>
        <end position="243"/>
    </location>
</feature>
<dbReference type="CDD" id="cd00067">
    <property type="entry name" value="GAL4"/>
    <property type="match status" value="1"/>
</dbReference>
<accession>A0AAD4QKZ0</accession>
<comment type="caution">
    <text evidence="3">The sequence shown here is derived from an EMBL/GenBank/DDBJ whole genome shotgun (WGS) entry which is preliminary data.</text>
</comment>
<dbReference type="PROSITE" id="PS00463">
    <property type="entry name" value="ZN2_CY6_FUNGAL_1"/>
    <property type="match status" value="1"/>
</dbReference>
<feature type="compositionally biased region" description="Polar residues" evidence="1">
    <location>
        <begin position="138"/>
        <end position="148"/>
    </location>
</feature>